<dbReference type="SUPFAM" id="SSF46626">
    <property type="entry name" value="Cytochrome c"/>
    <property type="match status" value="1"/>
</dbReference>
<evidence type="ECO:0000259" key="8">
    <source>
        <dbReference type="PROSITE" id="PS51007"/>
    </source>
</evidence>
<dbReference type="Proteomes" id="UP000681075">
    <property type="component" value="Unassembled WGS sequence"/>
</dbReference>
<evidence type="ECO:0000256" key="2">
    <source>
        <dbReference type="ARBA" id="ARBA00022617"/>
    </source>
</evidence>
<comment type="caution">
    <text evidence="9">The sequence shown here is derived from an EMBL/GenBank/DDBJ whole genome shotgun (WGS) entry which is preliminary data.</text>
</comment>
<protein>
    <submittedName>
        <fullName evidence="9">Cytochrome C protein</fullName>
    </submittedName>
</protein>
<feature type="signal peptide" evidence="7">
    <location>
        <begin position="1"/>
        <end position="19"/>
    </location>
</feature>
<keyword evidence="3 6" id="KW-0479">Metal-binding</keyword>
<keyword evidence="5 6" id="KW-0408">Iron</keyword>
<dbReference type="GO" id="GO:0046872">
    <property type="term" value="F:metal ion binding"/>
    <property type="evidence" value="ECO:0007669"/>
    <property type="project" value="UniProtKB-KW"/>
</dbReference>
<dbReference type="RefSeq" id="WP_420242113.1">
    <property type="nucleotide sequence ID" value="NZ_BOPV01000001.1"/>
</dbReference>
<dbReference type="PROSITE" id="PS51007">
    <property type="entry name" value="CYTC"/>
    <property type="match status" value="1"/>
</dbReference>
<evidence type="ECO:0000256" key="4">
    <source>
        <dbReference type="ARBA" id="ARBA00022982"/>
    </source>
</evidence>
<keyword evidence="10" id="KW-1185">Reference proteome</keyword>
<dbReference type="PRINTS" id="PR00604">
    <property type="entry name" value="CYTCHRMECIAB"/>
</dbReference>
<evidence type="ECO:0000313" key="9">
    <source>
        <dbReference type="EMBL" id="GIL39012.1"/>
    </source>
</evidence>
<dbReference type="Gene3D" id="1.10.760.10">
    <property type="entry name" value="Cytochrome c-like domain"/>
    <property type="match status" value="1"/>
</dbReference>
<organism evidence="9 10">
    <name type="scientific">Roseiterribacter gracilis</name>
    <dbReference type="NCBI Taxonomy" id="2812848"/>
    <lineage>
        <taxon>Bacteria</taxon>
        <taxon>Pseudomonadati</taxon>
        <taxon>Pseudomonadota</taxon>
        <taxon>Alphaproteobacteria</taxon>
        <taxon>Rhodospirillales</taxon>
        <taxon>Roseiterribacteraceae</taxon>
        <taxon>Roseiterribacter</taxon>
    </lineage>
</organism>
<feature type="chain" id="PRO_5035719265" evidence="7">
    <location>
        <begin position="20"/>
        <end position="120"/>
    </location>
</feature>
<evidence type="ECO:0000256" key="3">
    <source>
        <dbReference type="ARBA" id="ARBA00022723"/>
    </source>
</evidence>
<name>A0A8S8XAC5_9PROT</name>
<evidence type="ECO:0000256" key="1">
    <source>
        <dbReference type="ARBA" id="ARBA00022448"/>
    </source>
</evidence>
<dbReference type="Pfam" id="PF00034">
    <property type="entry name" value="Cytochrom_C"/>
    <property type="match status" value="1"/>
</dbReference>
<keyword evidence="1" id="KW-0813">Transport</keyword>
<keyword evidence="4" id="KW-0249">Electron transport</keyword>
<reference evidence="9" key="1">
    <citation type="submission" date="2021-02" db="EMBL/GenBank/DDBJ databases">
        <title>Genome sequence of Rhodospirillales sp. strain TMPK1 isolated from soil.</title>
        <authorList>
            <person name="Nakai R."/>
            <person name="Kusada H."/>
            <person name="Tamaki H."/>
        </authorList>
    </citation>
    <scope>NUCLEOTIDE SEQUENCE</scope>
    <source>
        <strain evidence="9">TMPK1</strain>
    </source>
</reference>
<feature type="domain" description="Cytochrome c" evidence="8">
    <location>
        <begin position="22"/>
        <end position="120"/>
    </location>
</feature>
<dbReference type="InterPro" id="IPR036909">
    <property type="entry name" value="Cyt_c-like_dom_sf"/>
</dbReference>
<evidence type="ECO:0000313" key="10">
    <source>
        <dbReference type="Proteomes" id="UP000681075"/>
    </source>
</evidence>
<dbReference type="EMBL" id="BOPV01000001">
    <property type="protein sequence ID" value="GIL39012.1"/>
    <property type="molecule type" value="Genomic_DNA"/>
</dbReference>
<evidence type="ECO:0000256" key="5">
    <source>
        <dbReference type="ARBA" id="ARBA00023004"/>
    </source>
</evidence>
<dbReference type="InterPro" id="IPR009056">
    <property type="entry name" value="Cyt_c-like_dom"/>
</dbReference>
<evidence type="ECO:0000256" key="6">
    <source>
        <dbReference type="PROSITE-ProRule" id="PRU00433"/>
    </source>
</evidence>
<accession>A0A8S8XAC5</accession>
<dbReference type="GO" id="GO:0020037">
    <property type="term" value="F:heme binding"/>
    <property type="evidence" value="ECO:0007669"/>
    <property type="project" value="InterPro"/>
</dbReference>
<evidence type="ECO:0000256" key="7">
    <source>
        <dbReference type="SAM" id="SignalP"/>
    </source>
</evidence>
<dbReference type="AlphaFoldDB" id="A0A8S8XAC5"/>
<keyword evidence="7" id="KW-0732">Signal</keyword>
<dbReference type="PANTHER" id="PTHR11961">
    <property type="entry name" value="CYTOCHROME C"/>
    <property type="match status" value="1"/>
</dbReference>
<dbReference type="GO" id="GO:0009055">
    <property type="term" value="F:electron transfer activity"/>
    <property type="evidence" value="ECO:0007669"/>
    <property type="project" value="InterPro"/>
</dbReference>
<sequence length="120" mass="12414">MLKQLALVALSVLAVPSLAAAQDAAAGEKLFQTRCSTCHVFDAAKKPGPSLAHVVGAKAGSNDAAFKYSKALTNAGLTWDEATLGKYLEAPSKLVPGTSMAISVPNPTERASILAYLKTK</sequence>
<gene>
    <name evidence="9" type="ORF">TMPK1_12490</name>
</gene>
<keyword evidence="2 6" id="KW-0349">Heme</keyword>
<dbReference type="InterPro" id="IPR002327">
    <property type="entry name" value="Cyt_c_1A/1B"/>
</dbReference>
<proteinExistence type="predicted"/>